<reference evidence="5 6" key="1">
    <citation type="submission" date="2017-07" db="EMBL/GenBank/DDBJ databases">
        <title>Draft Genome Sequences of Select Purple Nonsulfur Bacteria.</title>
        <authorList>
            <person name="Lasarre B."/>
            <person name="Mckinlay J.B."/>
        </authorList>
    </citation>
    <scope>NUCLEOTIDE SEQUENCE [LARGE SCALE GENOMIC DNA]</scope>
    <source>
        <strain evidence="5 6">DSM 11290</strain>
    </source>
</reference>
<dbReference type="GO" id="GO:0000287">
    <property type="term" value="F:magnesium ion binding"/>
    <property type="evidence" value="ECO:0007669"/>
    <property type="project" value="TreeGrafter"/>
</dbReference>
<protein>
    <submittedName>
        <fullName evidence="5">Isomerase</fullName>
    </submittedName>
</protein>
<name>A0A327JS36_9HYPH</name>
<dbReference type="InterPro" id="IPR029065">
    <property type="entry name" value="Enolase_C-like"/>
</dbReference>
<dbReference type="PANTHER" id="PTHR13794:SF58">
    <property type="entry name" value="MITOCHONDRIAL ENOLASE SUPERFAMILY MEMBER 1"/>
    <property type="match status" value="1"/>
</dbReference>
<comment type="cofactor">
    <cofactor evidence="1">
        <name>Mg(2+)</name>
        <dbReference type="ChEBI" id="CHEBI:18420"/>
    </cofactor>
</comment>
<feature type="domain" description="Mandelate racemase/muconate lactonizing enzyme C-terminal" evidence="4">
    <location>
        <begin position="131"/>
        <end position="243"/>
    </location>
</feature>
<dbReference type="GO" id="GO:0016836">
    <property type="term" value="F:hydro-lyase activity"/>
    <property type="evidence" value="ECO:0007669"/>
    <property type="project" value="TreeGrafter"/>
</dbReference>
<dbReference type="EMBL" id="NPEV01000015">
    <property type="protein sequence ID" value="RAI27702.1"/>
    <property type="molecule type" value="Genomic_DNA"/>
</dbReference>
<dbReference type="InterPro" id="IPR029017">
    <property type="entry name" value="Enolase-like_N"/>
</dbReference>
<evidence type="ECO:0000313" key="6">
    <source>
        <dbReference type="Proteomes" id="UP000249299"/>
    </source>
</evidence>
<keyword evidence="2" id="KW-0479">Metal-binding</keyword>
<accession>A0A327JS36</accession>
<dbReference type="AlphaFoldDB" id="A0A327JS36"/>
<dbReference type="SFLD" id="SFLDG00179">
    <property type="entry name" value="mandelate_racemase"/>
    <property type="match status" value="1"/>
</dbReference>
<dbReference type="OrthoDB" id="9802699at2"/>
<dbReference type="InterPro" id="IPR013342">
    <property type="entry name" value="Mandelate_racemase_C"/>
</dbReference>
<dbReference type="InterPro" id="IPR046945">
    <property type="entry name" value="RHMD-like"/>
</dbReference>
<gene>
    <name evidence="5" type="ORF">CH339_09130</name>
</gene>
<evidence type="ECO:0000256" key="1">
    <source>
        <dbReference type="ARBA" id="ARBA00001946"/>
    </source>
</evidence>
<proteinExistence type="predicted"/>
<dbReference type="SUPFAM" id="SSF54826">
    <property type="entry name" value="Enolase N-terminal domain-like"/>
    <property type="match status" value="1"/>
</dbReference>
<comment type="caution">
    <text evidence="5">The sequence shown here is derived from an EMBL/GenBank/DDBJ whole genome shotgun (WGS) entry which is preliminary data.</text>
</comment>
<dbReference type="Proteomes" id="UP000249299">
    <property type="component" value="Unassembled WGS sequence"/>
</dbReference>
<dbReference type="Pfam" id="PF13378">
    <property type="entry name" value="MR_MLE_C"/>
    <property type="match status" value="1"/>
</dbReference>
<evidence type="ECO:0000259" key="4">
    <source>
        <dbReference type="SMART" id="SM00922"/>
    </source>
</evidence>
<dbReference type="PANTHER" id="PTHR13794">
    <property type="entry name" value="ENOLASE SUPERFAMILY, MANDELATE RACEMASE"/>
    <property type="match status" value="1"/>
</dbReference>
<dbReference type="Gene3D" id="3.20.20.120">
    <property type="entry name" value="Enolase-like C-terminal domain"/>
    <property type="match status" value="1"/>
</dbReference>
<keyword evidence="6" id="KW-1185">Reference proteome</keyword>
<organism evidence="5 6">
    <name type="scientific">Rhodobium orientis</name>
    <dbReference type="NCBI Taxonomy" id="34017"/>
    <lineage>
        <taxon>Bacteria</taxon>
        <taxon>Pseudomonadati</taxon>
        <taxon>Pseudomonadota</taxon>
        <taxon>Alphaproteobacteria</taxon>
        <taxon>Hyphomicrobiales</taxon>
        <taxon>Rhodobiaceae</taxon>
        <taxon>Rhodobium</taxon>
    </lineage>
</organism>
<dbReference type="Gene3D" id="3.30.390.10">
    <property type="entry name" value="Enolase-like, N-terminal domain"/>
    <property type="match status" value="1"/>
</dbReference>
<dbReference type="CDD" id="cd03316">
    <property type="entry name" value="MR_like"/>
    <property type="match status" value="1"/>
</dbReference>
<evidence type="ECO:0000256" key="3">
    <source>
        <dbReference type="ARBA" id="ARBA00022842"/>
    </source>
</evidence>
<sequence>MSRIASIAVSHHRLPLDPPFKASWDGRPRTHFDATIVRVRDDEGREGVGSGDLMLGFAGHEDLFLGEDARRVERHYEVLSHIQFHYGRCWPLDLALWDLFGKITGEPVWRLLGGRADRVRLYASSGVLRETAEMVEAAERFAGEGFPAMKIRFSSSAGGRDGWRADLKVLEAIRARLGDKLDLMVDCNQGWRMPSDTAAPWTFKDALAVARELERLGVYWMEEPLHRADRAGMRALREATSVRIAGGEMTRELHEFRDLIADRALDILQPDVALVGGITGLRRVALMAREHNIAFTPHSWTNGIGVLANAHLTAGIGEAPWLEFPYDPPEWSLARRDFPLRASLAHADGWLLLGEVPGLGIALDEDRLAATRLGP</sequence>
<evidence type="ECO:0000313" key="5">
    <source>
        <dbReference type="EMBL" id="RAI27702.1"/>
    </source>
</evidence>
<dbReference type="InterPro" id="IPR036849">
    <property type="entry name" value="Enolase-like_C_sf"/>
</dbReference>
<dbReference type="SMART" id="SM00922">
    <property type="entry name" value="MR_MLE"/>
    <property type="match status" value="1"/>
</dbReference>
<dbReference type="GO" id="GO:0016853">
    <property type="term" value="F:isomerase activity"/>
    <property type="evidence" value="ECO:0007669"/>
    <property type="project" value="UniProtKB-KW"/>
</dbReference>
<dbReference type="GO" id="GO:0016052">
    <property type="term" value="P:carbohydrate catabolic process"/>
    <property type="evidence" value="ECO:0007669"/>
    <property type="project" value="TreeGrafter"/>
</dbReference>
<evidence type="ECO:0000256" key="2">
    <source>
        <dbReference type="ARBA" id="ARBA00022723"/>
    </source>
</evidence>
<keyword evidence="5" id="KW-0413">Isomerase</keyword>
<dbReference type="SFLD" id="SFLDS00001">
    <property type="entry name" value="Enolase"/>
    <property type="match status" value="1"/>
</dbReference>
<dbReference type="RefSeq" id="WP_111434050.1">
    <property type="nucleotide sequence ID" value="NZ_JACIGG010000018.1"/>
</dbReference>
<dbReference type="SUPFAM" id="SSF51604">
    <property type="entry name" value="Enolase C-terminal domain-like"/>
    <property type="match status" value="1"/>
</dbReference>
<keyword evidence="3" id="KW-0460">Magnesium</keyword>